<proteinExistence type="predicted"/>
<dbReference type="eggNOG" id="COG1555">
    <property type="taxonomic scope" value="Bacteria"/>
</dbReference>
<evidence type="ECO:0000256" key="1">
    <source>
        <dbReference type="SAM" id="SignalP"/>
    </source>
</evidence>
<dbReference type="GO" id="GO:0006281">
    <property type="term" value="P:DNA repair"/>
    <property type="evidence" value="ECO:0007669"/>
    <property type="project" value="InterPro"/>
</dbReference>
<feature type="domain" description="Helix-hairpin-helix DNA-binding motif class 1" evidence="2">
    <location>
        <begin position="106"/>
        <end position="125"/>
    </location>
</feature>
<evidence type="ECO:0000313" key="4">
    <source>
        <dbReference type="Proteomes" id="UP000005801"/>
    </source>
</evidence>
<keyword evidence="1" id="KW-0732">Signal</keyword>
<accession>A6G3N0</accession>
<name>A6G3N0_9BACT</name>
<dbReference type="InterPro" id="IPR003583">
    <property type="entry name" value="Hlx-hairpin-Hlx_DNA-bd_motif"/>
</dbReference>
<dbReference type="EMBL" id="ABCS01000019">
    <property type="protein sequence ID" value="EDM79417.1"/>
    <property type="molecule type" value="Genomic_DNA"/>
</dbReference>
<dbReference type="AlphaFoldDB" id="A6G3N0"/>
<dbReference type="STRING" id="391625.PPSIR1_34862"/>
<dbReference type="Gene3D" id="1.10.150.320">
    <property type="entry name" value="Photosystem II 12 kDa extrinsic protein"/>
    <property type="match status" value="1"/>
</dbReference>
<dbReference type="RefSeq" id="WP_006971329.1">
    <property type="nucleotide sequence ID" value="NZ_ABCS01000019.1"/>
</dbReference>
<reference evidence="3 4" key="1">
    <citation type="submission" date="2007-06" db="EMBL/GenBank/DDBJ databases">
        <authorList>
            <person name="Shimkets L."/>
            <person name="Ferriera S."/>
            <person name="Johnson J."/>
            <person name="Kravitz S."/>
            <person name="Beeson K."/>
            <person name="Sutton G."/>
            <person name="Rogers Y.-H."/>
            <person name="Friedman R."/>
            <person name="Frazier M."/>
            <person name="Venter J.C."/>
        </authorList>
    </citation>
    <scope>NUCLEOTIDE SEQUENCE [LARGE SCALE GENOMIC DNA]</scope>
    <source>
        <strain evidence="3 4">SIR-1</strain>
    </source>
</reference>
<gene>
    <name evidence="3" type="ORF">PPSIR1_34862</name>
</gene>
<dbReference type="InterPro" id="IPR051675">
    <property type="entry name" value="Endo/Exo/Phosphatase_dom_1"/>
</dbReference>
<dbReference type="PANTHER" id="PTHR21180:SF32">
    <property type="entry name" value="ENDONUCLEASE_EXONUCLEASE_PHOSPHATASE FAMILY DOMAIN-CONTAINING PROTEIN 1"/>
    <property type="match status" value="1"/>
</dbReference>
<dbReference type="Proteomes" id="UP000005801">
    <property type="component" value="Unassembled WGS sequence"/>
</dbReference>
<dbReference type="InterPro" id="IPR010994">
    <property type="entry name" value="RuvA_2-like"/>
</dbReference>
<feature type="chain" id="PRO_5002693616" evidence="1">
    <location>
        <begin position="23"/>
        <end position="138"/>
    </location>
</feature>
<dbReference type="GO" id="GO:0003677">
    <property type="term" value="F:DNA binding"/>
    <property type="evidence" value="ECO:0007669"/>
    <property type="project" value="InterPro"/>
</dbReference>
<sequence length="138" mass="14618">MTKITSKRTTILRTLATSFALAMTLLAGASASASLPEGAGALEDVVENVIENIDEAQPEGVAVTLDGTININEASAAELELLPGVGPAIAQRIVDYRADRPFKQLNHLMRVKGVGKKTYLKVKPYIAIEGDTTLRIAG</sequence>
<evidence type="ECO:0000259" key="2">
    <source>
        <dbReference type="SMART" id="SM00278"/>
    </source>
</evidence>
<dbReference type="Pfam" id="PF12836">
    <property type="entry name" value="HHH_3"/>
    <property type="match status" value="1"/>
</dbReference>
<comment type="caution">
    <text evidence="3">The sequence shown here is derived from an EMBL/GenBank/DDBJ whole genome shotgun (WGS) entry which is preliminary data.</text>
</comment>
<dbReference type="SMART" id="SM00278">
    <property type="entry name" value="HhH1"/>
    <property type="match status" value="2"/>
</dbReference>
<protein>
    <submittedName>
        <fullName evidence="3">Competence protein comEA</fullName>
    </submittedName>
</protein>
<keyword evidence="4" id="KW-1185">Reference proteome</keyword>
<dbReference type="SUPFAM" id="SSF47781">
    <property type="entry name" value="RuvA domain 2-like"/>
    <property type="match status" value="1"/>
</dbReference>
<organism evidence="3 4">
    <name type="scientific">Plesiocystis pacifica SIR-1</name>
    <dbReference type="NCBI Taxonomy" id="391625"/>
    <lineage>
        <taxon>Bacteria</taxon>
        <taxon>Pseudomonadati</taxon>
        <taxon>Myxococcota</taxon>
        <taxon>Polyangia</taxon>
        <taxon>Nannocystales</taxon>
        <taxon>Nannocystaceae</taxon>
        <taxon>Plesiocystis</taxon>
    </lineage>
</organism>
<evidence type="ECO:0000313" key="3">
    <source>
        <dbReference type="EMBL" id="EDM79417.1"/>
    </source>
</evidence>
<feature type="signal peptide" evidence="1">
    <location>
        <begin position="1"/>
        <end position="22"/>
    </location>
</feature>
<feature type="domain" description="Helix-hairpin-helix DNA-binding motif class 1" evidence="2">
    <location>
        <begin position="77"/>
        <end position="96"/>
    </location>
</feature>
<dbReference type="PANTHER" id="PTHR21180">
    <property type="entry name" value="ENDONUCLEASE/EXONUCLEASE/PHOSPHATASE FAMILY DOMAIN-CONTAINING PROTEIN 1"/>
    <property type="match status" value="1"/>
</dbReference>
<dbReference type="GO" id="GO:0015627">
    <property type="term" value="C:type II protein secretion system complex"/>
    <property type="evidence" value="ECO:0007669"/>
    <property type="project" value="TreeGrafter"/>
</dbReference>
<dbReference type="GO" id="GO:0015628">
    <property type="term" value="P:protein secretion by the type II secretion system"/>
    <property type="evidence" value="ECO:0007669"/>
    <property type="project" value="TreeGrafter"/>
</dbReference>